<proteinExistence type="predicted"/>
<dbReference type="PANTHER" id="PTHR13794">
    <property type="entry name" value="ENOLASE SUPERFAMILY, MANDELATE RACEMASE"/>
    <property type="match status" value="1"/>
</dbReference>
<keyword evidence="2" id="KW-0479">Metal-binding</keyword>
<dbReference type="InterPro" id="IPR018110">
    <property type="entry name" value="Mandel_Rmase/mucon_lact_enz_CS"/>
</dbReference>
<evidence type="ECO:0000256" key="3">
    <source>
        <dbReference type="ARBA" id="ARBA00022842"/>
    </source>
</evidence>
<name>A0ABM1TKM3_LIMPO</name>
<evidence type="ECO:0000259" key="4">
    <source>
        <dbReference type="SMART" id="SM00922"/>
    </source>
</evidence>
<evidence type="ECO:0000313" key="6">
    <source>
        <dbReference type="RefSeq" id="XP_022256429.1"/>
    </source>
</evidence>
<dbReference type="Proteomes" id="UP000694941">
    <property type="component" value="Unplaced"/>
</dbReference>
<evidence type="ECO:0000256" key="1">
    <source>
        <dbReference type="ARBA" id="ARBA00001946"/>
    </source>
</evidence>
<evidence type="ECO:0000256" key="2">
    <source>
        <dbReference type="ARBA" id="ARBA00022723"/>
    </source>
</evidence>
<accession>A0ABM1TKM3</accession>
<dbReference type="GeneID" id="106472114"/>
<feature type="domain" description="Mandelate racemase/muconate lactonizing enzyme C-terminal" evidence="4">
    <location>
        <begin position="147"/>
        <end position="243"/>
    </location>
</feature>
<dbReference type="InterPro" id="IPR036849">
    <property type="entry name" value="Enolase-like_C_sf"/>
</dbReference>
<evidence type="ECO:0000313" key="5">
    <source>
        <dbReference type="Proteomes" id="UP000694941"/>
    </source>
</evidence>
<dbReference type="PROSITE" id="PS00909">
    <property type="entry name" value="MR_MLE_2"/>
    <property type="match status" value="1"/>
</dbReference>
<dbReference type="InterPro" id="IPR029065">
    <property type="entry name" value="Enolase_C-like"/>
</dbReference>
<keyword evidence="3" id="KW-0460">Magnesium</keyword>
<dbReference type="InterPro" id="IPR046945">
    <property type="entry name" value="RHMD-like"/>
</dbReference>
<sequence>NDCSQIFYISVIEAVKSLSPMVVGRNLDEIFNNFAGFWRELTSDTQLRWIGPEKGVIHLATAAIVNALWDLWAKKECKPLWKLLVDMDPKKLVSTIDFRYMSDLLTKEEAIEILGRNEPLKMLNEHKVLQSGIRAYTTGFGWIGFDDNKIRKLCKENLSAGFTSFKLKVGSDLEQDKRRLGLVREEIGPENKLMVDANQCWEVPEAIDWMKELAEYKPLWIEEPTSPDDILGHATIAKELNPLGIGVATGEHCHNRVMFKQFLKSGGMQFCQIDCCRLGGVNEVLAVYLMAAKLGIPVCPHSGGVGLCELVQHVATWNAIAVNPGDTVSVVEYIDHLHEHFKHPILVIGGRYMIPQSPGYSSEMKESSLLAYEYPSGTKWKELFHSGKYRKFSVPQWVENKCFPQN</sequence>
<feature type="non-terminal residue" evidence="6">
    <location>
        <position position="1"/>
    </location>
</feature>
<dbReference type="SUPFAM" id="SSF54826">
    <property type="entry name" value="Enolase N-terminal domain-like"/>
    <property type="match status" value="1"/>
</dbReference>
<reference evidence="6" key="1">
    <citation type="submission" date="2025-08" db="UniProtKB">
        <authorList>
            <consortium name="RefSeq"/>
        </authorList>
    </citation>
    <scope>IDENTIFICATION</scope>
    <source>
        <tissue evidence="6">Muscle</tissue>
    </source>
</reference>
<comment type="cofactor">
    <cofactor evidence="1">
        <name>Mg(2+)</name>
        <dbReference type="ChEBI" id="CHEBI:18420"/>
    </cofactor>
</comment>
<dbReference type="InterPro" id="IPR013342">
    <property type="entry name" value="Mandelate_racemase_C"/>
</dbReference>
<organism evidence="5 6">
    <name type="scientific">Limulus polyphemus</name>
    <name type="common">Atlantic horseshoe crab</name>
    <dbReference type="NCBI Taxonomy" id="6850"/>
    <lineage>
        <taxon>Eukaryota</taxon>
        <taxon>Metazoa</taxon>
        <taxon>Ecdysozoa</taxon>
        <taxon>Arthropoda</taxon>
        <taxon>Chelicerata</taxon>
        <taxon>Merostomata</taxon>
        <taxon>Xiphosura</taxon>
        <taxon>Limulidae</taxon>
        <taxon>Limulus</taxon>
    </lineage>
</organism>
<gene>
    <name evidence="6" type="primary">LOC106472114</name>
</gene>
<dbReference type="InterPro" id="IPR029017">
    <property type="entry name" value="Enolase-like_N"/>
</dbReference>
<dbReference type="Gene3D" id="3.30.390.10">
    <property type="entry name" value="Enolase-like, N-terminal domain"/>
    <property type="match status" value="1"/>
</dbReference>
<dbReference type="RefSeq" id="XP_022256429.1">
    <property type="nucleotide sequence ID" value="XM_022400721.1"/>
</dbReference>
<dbReference type="SMART" id="SM00922">
    <property type="entry name" value="MR_MLE"/>
    <property type="match status" value="1"/>
</dbReference>
<protein>
    <submittedName>
        <fullName evidence="6">Mitochondrial enolase superfamily member 1-like</fullName>
    </submittedName>
</protein>
<dbReference type="SFLD" id="SFLDS00001">
    <property type="entry name" value="Enolase"/>
    <property type="match status" value="1"/>
</dbReference>
<dbReference type="SFLD" id="SFLDG00179">
    <property type="entry name" value="mandelate_racemase"/>
    <property type="match status" value="1"/>
</dbReference>
<dbReference type="PANTHER" id="PTHR13794:SF58">
    <property type="entry name" value="MITOCHONDRIAL ENOLASE SUPERFAMILY MEMBER 1"/>
    <property type="match status" value="1"/>
</dbReference>
<dbReference type="Pfam" id="PF13378">
    <property type="entry name" value="MR_MLE_C"/>
    <property type="match status" value="1"/>
</dbReference>
<dbReference type="Gene3D" id="3.20.20.120">
    <property type="entry name" value="Enolase-like C-terminal domain"/>
    <property type="match status" value="1"/>
</dbReference>
<keyword evidence="5" id="KW-1185">Reference proteome</keyword>
<dbReference type="SUPFAM" id="SSF51604">
    <property type="entry name" value="Enolase C-terminal domain-like"/>
    <property type="match status" value="1"/>
</dbReference>